<dbReference type="AlphaFoldDB" id="A0A3P6BMZ1"/>
<name>A0A3P6BMZ1_BRACM</name>
<sequence>MIFTLRTLSTPGVQPARSPGLRESPRLFRSLTSSVPRLSPSFTRIMILRTVGG</sequence>
<reference evidence="1" key="1">
    <citation type="submission" date="2018-11" db="EMBL/GenBank/DDBJ databases">
        <authorList>
            <consortium name="Genoscope - CEA"/>
            <person name="William W."/>
        </authorList>
    </citation>
    <scope>NUCLEOTIDE SEQUENCE</scope>
</reference>
<gene>
    <name evidence="1" type="ORF">BRAA07T31761Z</name>
</gene>
<organism evidence="1">
    <name type="scientific">Brassica campestris</name>
    <name type="common">Field mustard</name>
    <dbReference type="NCBI Taxonomy" id="3711"/>
    <lineage>
        <taxon>Eukaryota</taxon>
        <taxon>Viridiplantae</taxon>
        <taxon>Streptophyta</taxon>
        <taxon>Embryophyta</taxon>
        <taxon>Tracheophyta</taxon>
        <taxon>Spermatophyta</taxon>
        <taxon>Magnoliopsida</taxon>
        <taxon>eudicotyledons</taxon>
        <taxon>Gunneridae</taxon>
        <taxon>Pentapetalae</taxon>
        <taxon>rosids</taxon>
        <taxon>malvids</taxon>
        <taxon>Brassicales</taxon>
        <taxon>Brassicaceae</taxon>
        <taxon>Brassiceae</taxon>
        <taxon>Brassica</taxon>
    </lineage>
</organism>
<evidence type="ECO:0000313" key="1">
    <source>
        <dbReference type="EMBL" id="VDD02284.1"/>
    </source>
</evidence>
<protein>
    <submittedName>
        <fullName evidence="1">Uncharacterized protein</fullName>
    </submittedName>
</protein>
<accession>A0A3P6BMZ1</accession>
<dbReference type="EMBL" id="LR031574">
    <property type="protein sequence ID" value="VDD02284.1"/>
    <property type="molecule type" value="Genomic_DNA"/>
</dbReference>
<proteinExistence type="predicted"/>